<evidence type="ECO:0000256" key="1">
    <source>
        <dbReference type="ARBA" id="ARBA00007447"/>
    </source>
</evidence>
<feature type="domain" description="Peptidase A1" evidence="6">
    <location>
        <begin position="163"/>
        <end position="511"/>
    </location>
</feature>
<dbReference type="InterPro" id="IPR032861">
    <property type="entry name" value="TAXi_N"/>
</dbReference>
<dbReference type="PROSITE" id="PS51767">
    <property type="entry name" value="PEPTIDASE_A1"/>
    <property type="match status" value="1"/>
</dbReference>
<keyword evidence="5" id="KW-0472">Membrane</keyword>
<gene>
    <name evidence="7" type="ORF">DH2020_003297</name>
</gene>
<dbReference type="Proteomes" id="UP001318860">
    <property type="component" value="Unassembled WGS sequence"/>
</dbReference>
<dbReference type="InterPro" id="IPR001461">
    <property type="entry name" value="Aspartic_peptidase_A1"/>
</dbReference>
<feature type="transmembrane region" description="Helical" evidence="5">
    <location>
        <begin position="12"/>
        <end position="32"/>
    </location>
</feature>
<dbReference type="InterPro" id="IPR021109">
    <property type="entry name" value="Peptidase_aspartic_dom_sf"/>
</dbReference>
<feature type="compositionally biased region" description="Polar residues" evidence="4">
    <location>
        <begin position="66"/>
        <end position="77"/>
    </location>
</feature>
<evidence type="ECO:0000256" key="5">
    <source>
        <dbReference type="SAM" id="Phobius"/>
    </source>
</evidence>
<keyword evidence="2" id="KW-0732">Signal</keyword>
<dbReference type="CDD" id="cd05489">
    <property type="entry name" value="xylanase_inhibitor_I_like"/>
    <property type="match status" value="1"/>
</dbReference>
<organism evidence="7 8">
    <name type="scientific">Rehmannia glutinosa</name>
    <name type="common">Chinese foxglove</name>
    <dbReference type="NCBI Taxonomy" id="99300"/>
    <lineage>
        <taxon>Eukaryota</taxon>
        <taxon>Viridiplantae</taxon>
        <taxon>Streptophyta</taxon>
        <taxon>Embryophyta</taxon>
        <taxon>Tracheophyta</taxon>
        <taxon>Spermatophyta</taxon>
        <taxon>Magnoliopsida</taxon>
        <taxon>eudicotyledons</taxon>
        <taxon>Gunneridae</taxon>
        <taxon>Pentapetalae</taxon>
        <taxon>asterids</taxon>
        <taxon>lamiids</taxon>
        <taxon>Lamiales</taxon>
        <taxon>Orobanchaceae</taxon>
        <taxon>Rehmannieae</taxon>
        <taxon>Rehmannia</taxon>
    </lineage>
</organism>
<keyword evidence="3" id="KW-1015">Disulfide bond</keyword>
<evidence type="ECO:0000313" key="7">
    <source>
        <dbReference type="EMBL" id="KAK6159916.1"/>
    </source>
</evidence>
<sequence>MGARRNFVKGALLGLGWGFILELFFGLAFDVFPRFSLQFISPLFRSSRVRVILHAAVVAAYNGKGSTDLSGEQSPSGGETCEGALLPQQGDPRASKGASFSRARSPGGLLALATNLNSSKYSRRLHRAELGRLPGSESRVVRAPFKPNVLVLPVHKDNSTNLHITNLRSELLRSLCRFVDLNGRFLWVNCDQNYLSSTYNAPFCHSTQCSRAGVHYCHKCNSTTIRPGCHNNTCGVLATNPLTKKNAISEIAEDVVSIQSIDHQWATIPQFVFACAPSSMLQGPLPKGVVGVAGLGHTPVALPMQLASHFGFRPHFALCLSSSPTKNGGIFFGNIPSKIPPRVMAYTPLTIGPQGEYFILVKSIKINNQTVPFNTSLLSKTRGFGGTMISTTTPYTVLEHSIYDTFTRFFADQLVGVPRVEAVPPFGVCFNAKLLPPTRVGTPNIDFVMQNRNVSWRVFGVDALVRVRPNVSCLAFVDGGTNARAGITIGAYQLEENFIHFDLLKSRVGFIPSRLSFPITCSNYFNFTGANKLTMEFDGMGD</sequence>
<dbReference type="EMBL" id="JABTTQ020000003">
    <property type="protein sequence ID" value="KAK6159916.1"/>
    <property type="molecule type" value="Genomic_DNA"/>
</dbReference>
<keyword evidence="5" id="KW-1133">Transmembrane helix</keyword>
<evidence type="ECO:0000256" key="3">
    <source>
        <dbReference type="ARBA" id="ARBA00023157"/>
    </source>
</evidence>
<keyword evidence="5" id="KW-0812">Transmembrane</keyword>
<evidence type="ECO:0000256" key="2">
    <source>
        <dbReference type="ARBA" id="ARBA00022729"/>
    </source>
</evidence>
<evidence type="ECO:0000313" key="8">
    <source>
        <dbReference type="Proteomes" id="UP001318860"/>
    </source>
</evidence>
<proteinExistence type="inferred from homology"/>
<comment type="caution">
    <text evidence="7">The sequence shown here is derived from an EMBL/GenBank/DDBJ whole genome shotgun (WGS) entry which is preliminary data.</text>
</comment>
<dbReference type="PANTHER" id="PTHR47965">
    <property type="entry name" value="ASPARTYL PROTEASE-RELATED"/>
    <property type="match status" value="1"/>
</dbReference>
<dbReference type="Pfam" id="PF14543">
    <property type="entry name" value="TAXi_N"/>
    <property type="match status" value="1"/>
</dbReference>
<dbReference type="InterPro" id="IPR032799">
    <property type="entry name" value="TAXi_C"/>
</dbReference>
<reference evidence="7 8" key="1">
    <citation type="journal article" date="2021" name="Comput. Struct. Biotechnol. J.">
        <title>De novo genome assembly of the potent medicinal plant Rehmannia glutinosa using nanopore technology.</title>
        <authorList>
            <person name="Ma L."/>
            <person name="Dong C."/>
            <person name="Song C."/>
            <person name="Wang X."/>
            <person name="Zheng X."/>
            <person name="Niu Y."/>
            <person name="Chen S."/>
            <person name="Feng W."/>
        </authorList>
    </citation>
    <scope>NUCLEOTIDE SEQUENCE [LARGE SCALE GENOMIC DNA]</scope>
    <source>
        <strain evidence="7">DH-2019</strain>
    </source>
</reference>
<feature type="region of interest" description="Disordered" evidence="4">
    <location>
        <begin position="66"/>
        <end position="103"/>
    </location>
</feature>
<protein>
    <recommendedName>
        <fullName evidence="6">Peptidase A1 domain-containing protein</fullName>
    </recommendedName>
</protein>
<dbReference type="InterPro" id="IPR033868">
    <property type="entry name" value="Xylanase_inhibitor_I-like"/>
</dbReference>
<keyword evidence="8" id="KW-1185">Reference proteome</keyword>
<dbReference type="SUPFAM" id="SSF50630">
    <property type="entry name" value="Acid proteases"/>
    <property type="match status" value="1"/>
</dbReference>
<accession>A0ABR0XLN8</accession>
<dbReference type="PANTHER" id="PTHR47965:SF28">
    <property type="entry name" value="BASIC 7S GLOBULIN"/>
    <property type="match status" value="1"/>
</dbReference>
<evidence type="ECO:0000259" key="6">
    <source>
        <dbReference type="PROSITE" id="PS51767"/>
    </source>
</evidence>
<dbReference type="Gene3D" id="2.40.70.10">
    <property type="entry name" value="Acid Proteases"/>
    <property type="match status" value="2"/>
</dbReference>
<comment type="similarity">
    <text evidence="1">Belongs to the peptidase A1 family.</text>
</comment>
<dbReference type="Pfam" id="PF14541">
    <property type="entry name" value="TAXi_C"/>
    <property type="match status" value="1"/>
</dbReference>
<evidence type="ECO:0000256" key="4">
    <source>
        <dbReference type="SAM" id="MobiDB-lite"/>
    </source>
</evidence>
<name>A0ABR0XLN8_REHGL</name>
<dbReference type="InterPro" id="IPR033121">
    <property type="entry name" value="PEPTIDASE_A1"/>
</dbReference>